<dbReference type="EMBL" id="UGTI01000001">
    <property type="protein sequence ID" value="SUB77566.1"/>
    <property type="molecule type" value="Genomic_DNA"/>
</dbReference>
<organism evidence="2 5">
    <name type="scientific">Porphyromonas macacae</name>
    <dbReference type="NCBI Taxonomy" id="28115"/>
    <lineage>
        <taxon>Bacteria</taxon>
        <taxon>Pseudomonadati</taxon>
        <taxon>Bacteroidota</taxon>
        <taxon>Bacteroidia</taxon>
        <taxon>Bacteroidales</taxon>
        <taxon>Porphyromonadaceae</taxon>
        <taxon>Porphyromonas</taxon>
    </lineage>
</organism>
<keyword evidence="5" id="KW-1185">Reference proteome</keyword>
<evidence type="ECO:0000313" key="4">
    <source>
        <dbReference type="EMBL" id="SUB88742.1"/>
    </source>
</evidence>
<dbReference type="EMBL" id="JRFA01000014">
    <property type="protein sequence ID" value="KGN74357.1"/>
    <property type="molecule type" value="Genomic_DNA"/>
</dbReference>
<protein>
    <submittedName>
        <fullName evidence="3">Lumazine-binding domain</fullName>
    </submittedName>
</protein>
<reference evidence="2 5" key="1">
    <citation type="submission" date="2014-09" db="EMBL/GenBank/DDBJ databases">
        <title>Draft Genome Sequence of Porphyromonas macacae COT-192_OH2859.</title>
        <authorList>
            <person name="Wallis C."/>
            <person name="Deusch O."/>
            <person name="O'Flynn C."/>
            <person name="Davis I."/>
            <person name="Horsfall A."/>
            <person name="Kirkwood N."/>
            <person name="Harris S."/>
            <person name="Eisen J.A."/>
            <person name="Coil D.A."/>
            <person name="Darling A.E."/>
            <person name="Jospin G."/>
            <person name="Alexiev A."/>
        </authorList>
    </citation>
    <scope>NUCLEOTIDE SEQUENCE [LARGE SCALE GENOMIC DNA]</scope>
    <source>
        <strain evidence="5">COT-192 OH2859</strain>
        <strain evidence="2">COT-192_OH2859</strain>
    </source>
</reference>
<accession>A0A0A2GAH9</accession>
<evidence type="ECO:0000313" key="6">
    <source>
        <dbReference type="Proteomes" id="UP000254156"/>
    </source>
</evidence>
<dbReference type="EMBL" id="UGTF01000002">
    <property type="protein sequence ID" value="SUB88742.1"/>
    <property type="molecule type" value="Genomic_DNA"/>
</dbReference>
<dbReference type="Proteomes" id="UP000030103">
    <property type="component" value="Unassembled WGS sequence"/>
</dbReference>
<evidence type="ECO:0000313" key="7">
    <source>
        <dbReference type="Proteomes" id="UP000254263"/>
    </source>
</evidence>
<feature type="chain" id="PRO_5033216419" evidence="1">
    <location>
        <begin position="20"/>
        <end position="112"/>
    </location>
</feature>
<evidence type="ECO:0000256" key="1">
    <source>
        <dbReference type="SAM" id="SignalP"/>
    </source>
</evidence>
<dbReference type="Proteomes" id="UP000254156">
    <property type="component" value="Unassembled WGS sequence"/>
</dbReference>
<feature type="signal peptide" evidence="1">
    <location>
        <begin position="1"/>
        <end position="19"/>
    </location>
</feature>
<name>A0A0A2GAH9_9PORP</name>
<dbReference type="AlphaFoldDB" id="A0A0A2GAH9"/>
<proteinExistence type="predicted"/>
<dbReference type="PROSITE" id="PS51257">
    <property type="entry name" value="PROKAR_LIPOPROTEIN"/>
    <property type="match status" value="1"/>
</dbReference>
<dbReference type="RefSeq" id="WP_018361014.1">
    <property type="nucleotide sequence ID" value="NZ_JASBZX010000004.1"/>
</dbReference>
<dbReference type="Proteomes" id="UP000254263">
    <property type="component" value="Unassembled WGS sequence"/>
</dbReference>
<gene>
    <name evidence="2" type="ORF">HQ47_04695</name>
    <name evidence="4" type="ORF">NCTC11632_00814</name>
    <name evidence="3" type="ORF">NCTC13100_00691</name>
</gene>
<evidence type="ECO:0000313" key="5">
    <source>
        <dbReference type="Proteomes" id="UP000030103"/>
    </source>
</evidence>
<evidence type="ECO:0000313" key="2">
    <source>
        <dbReference type="EMBL" id="KGN74357.1"/>
    </source>
</evidence>
<dbReference type="OrthoDB" id="598024at2"/>
<evidence type="ECO:0000313" key="3">
    <source>
        <dbReference type="EMBL" id="SUB77566.1"/>
    </source>
</evidence>
<sequence>MKKLLFIPFAMFLLVSCSSGPKKTAQKFTENVAKGKIEEAKKYATESAGKLLDLGSSLGTMPLDPNFKFEFVKDSIVENKAWVTYKDQNGKESTIDLVKIDGKWLVHQEFKK</sequence>
<keyword evidence="1" id="KW-0732">Signal</keyword>
<reference evidence="6 7" key="2">
    <citation type="submission" date="2018-06" db="EMBL/GenBank/DDBJ databases">
        <authorList>
            <consortium name="Pathogen Informatics"/>
            <person name="Doyle S."/>
        </authorList>
    </citation>
    <scope>NUCLEOTIDE SEQUENCE [LARGE SCALE GENOMIC DNA]</scope>
    <source>
        <strain evidence="4 6">NCTC11632</strain>
        <strain evidence="3 7">NCTC13100</strain>
    </source>
</reference>
<dbReference type="eggNOG" id="ENOG5032ZIX">
    <property type="taxonomic scope" value="Bacteria"/>
</dbReference>